<dbReference type="Pfam" id="PF02518">
    <property type="entry name" value="HATPase_c"/>
    <property type="match status" value="1"/>
</dbReference>
<feature type="domain" description="Histidine kinase" evidence="8">
    <location>
        <begin position="219"/>
        <end position="430"/>
    </location>
</feature>
<dbReference type="EC" id="2.7.13.3" evidence="2"/>
<evidence type="ECO:0000256" key="7">
    <source>
        <dbReference type="SAM" id="MobiDB-lite"/>
    </source>
</evidence>
<dbReference type="InterPro" id="IPR050736">
    <property type="entry name" value="Sensor_HK_Regulatory"/>
</dbReference>
<keyword evidence="4" id="KW-0808">Transferase</keyword>
<dbReference type="GO" id="GO:0016301">
    <property type="term" value="F:kinase activity"/>
    <property type="evidence" value="ECO:0007669"/>
    <property type="project" value="UniProtKB-KW"/>
</dbReference>
<sequence length="441" mass="49490">MYAGNAQAMSHRSRSISQHDALGETRATTMATTQSRPLGAFAAHIRNNEVELTERWLKAVFSDVELTDHDRLTNEQLTDHVPDILDSMCSALEQQDLEEVEPEIERKAKLHGKMRWKQGYRIDELVRELDLFRQVLMGAVVQYAETHPAFTRRHEERARYFIDEAVSFVTLTSIREVVTERDRKIDEYTGRLERANHELLLKQKLVGELYESRMQITRSVVHDLRNFLNVFSMALQLVARAPAKTEAALALANRQAADMKVLVDELVEYSVVLGDTNQAAVETVDLHALFNELVASCGPAIREKGLKLNASFDGQLASVQSNRLKLKQIAINLLTNASKYTKAGEVTLEIRARGNDAWCLRVSDTGVGIGASDRDRVFKEFERANDDDVPGAGLGLAIVKELCRMLDGELRFDSQRGVGTTFEITFPMQLPSAGTADAQKF</sequence>
<comment type="caution">
    <text evidence="9">The sequence shown here is derived from an EMBL/GenBank/DDBJ whole genome shotgun (WGS) entry which is preliminary data.</text>
</comment>
<comment type="catalytic activity">
    <reaction evidence="1">
        <text>ATP + protein L-histidine = ADP + protein N-phospho-L-histidine.</text>
        <dbReference type="EC" id="2.7.13.3"/>
    </reaction>
</comment>
<dbReference type="InterPro" id="IPR036890">
    <property type="entry name" value="HATPase_C_sf"/>
</dbReference>
<keyword evidence="6" id="KW-0902">Two-component regulatory system</keyword>
<evidence type="ECO:0000256" key="1">
    <source>
        <dbReference type="ARBA" id="ARBA00000085"/>
    </source>
</evidence>
<dbReference type="InterPro" id="IPR004358">
    <property type="entry name" value="Sig_transdc_His_kin-like_C"/>
</dbReference>
<feature type="compositionally biased region" description="Polar residues" evidence="7">
    <location>
        <begin position="7"/>
        <end position="18"/>
    </location>
</feature>
<dbReference type="InterPro" id="IPR005467">
    <property type="entry name" value="His_kinase_dom"/>
</dbReference>
<evidence type="ECO:0000256" key="4">
    <source>
        <dbReference type="ARBA" id="ARBA00022679"/>
    </source>
</evidence>
<dbReference type="InterPro" id="IPR003594">
    <property type="entry name" value="HATPase_dom"/>
</dbReference>
<evidence type="ECO:0000259" key="8">
    <source>
        <dbReference type="PROSITE" id="PS50109"/>
    </source>
</evidence>
<dbReference type="Gene3D" id="3.30.565.10">
    <property type="entry name" value="Histidine kinase-like ATPase, C-terminal domain"/>
    <property type="match status" value="1"/>
</dbReference>
<dbReference type="SUPFAM" id="SSF55874">
    <property type="entry name" value="ATPase domain of HSP90 chaperone/DNA topoisomerase II/histidine kinase"/>
    <property type="match status" value="1"/>
</dbReference>
<dbReference type="PANTHER" id="PTHR43711">
    <property type="entry name" value="TWO-COMPONENT HISTIDINE KINASE"/>
    <property type="match status" value="1"/>
</dbReference>
<dbReference type="PANTHER" id="PTHR43711:SF1">
    <property type="entry name" value="HISTIDINE KINASE 1"/>
    <property type="match status" value="1"/>
</dbReference>
<dbReference type="InterPro" id="IPR003661">
    <property type="entry name" value="HisK_dim/P_dom"/>
</dbReference>
<reference evidence="9 10" key="1">
    <citation type="journal article" date="2012" name="J. Bacteriol.">
        <title>Draft Genome Sequence of the Soil Bacterium Burkholderia terrae Strain BS001, Which Interacts with Fungal Surface Structures.</title>
        <authorList>
            <person name="Nazir R."/>
            <person name="Hansen M.A."/>
            <person name="Sorensen S."/>
            <person name="van Elsas J.D."/>
        </authorList>
    </citation>
    <scope>NUCLEOTIDE SEQUENCE [LARGE SCALE GENOMIC DNA]</scope>
    <source>
        <strain evidence="9 10">BS001</strain>
    </source>
</reference>
<name>A0ABN0F7S8_9BURK</name>
<dbReference type="PRINTS" id="PR00344">
    <property type="entry name" value="BCTRLSENSOR"/>
</dbReference>
<dbReference type="InterPro" id="IPR025751">
    <property type="entry name" value="RsbRD_N_dom"/>
</dbReference>
<dbReference type="Gene3D" id="1.10.287.130">
    <property type="match status" value="1"/>
</dbReference>
<keyword evidence="3" id="KW-0597">Phosphoprotein</keyword>
<dbReference type="PROSITE" id="PS50109">
    <property type="entry name" value="HIS_KIN"/>
    <property type="match status" value="1"/>
</dbReference>
<proteinExistence type="predicted"/>
<accession>A0ABN0F7S8</accession>
<keyword evidence="5 9" id="KW-0418">Kinase</keyword>
<dbReference type="EMBL" id="AKAU01000266">
    <property type="protein sequence ID" value="EIM94623.1"/>
    <property type="molecule type" value="Genomic_DNA"/>
</dbReference>
<protein>
    <recommendedName>
        <fullName evidence="2">histidine kinase</fullName>
        <ecNumber evidence="2">2.7.13.3</ecNumber>
    </recommendedName>
</protein>
<dbReference type="CDD" id="cd00082">
    <property type="entry name" value="HisKA"/>
    <property type="match status" value="1"/>
</dbReference>
<gene>
    <name evidence="9" type="ORF">WQE_43304</name>
</gene>
<evidence type="ECO:0000256" key="3">
    <source>
        <dbReference type="ARBA" id="ARBA00022553"/>
    </source>
</evidence>
<evidence type="ECO:0000256" key="6">
    <source>
        <dbReference type="ARBA" id="ARBA00023012"/>
    </source>
</evidence>
<keyword evidence="10" id="KW-1185">Reference proteome</keyword>
<evidence type="ECO:0000256" key="5">
    <source>
        <dbReference type="ARBA" id="ARBA00022777"/>
    </source>
</evidence>
<evidence type="ECO:0000313" key="9">
    <source>
        <dbReference type="EMBL" id="EIM94623.1"/>
    </source>
</evidence>
<organism evidence="9 10">
    <name type="scientific">Paraburkholderia hospita</name>
    <dbReference type="NCBI Taxonomy" id="169430"/>
    <lineage>
        <taxon>Bacteria</taxon>
        <taxon>Pseudomonadati</taxon>
        <taxon>Pseudomonadota</taxon>
        <taxon>Betaproteobacteria</taxon>
        <taxon>Burkholderiales</taxon>
        <taxon>Burkholderiaceae</taxon>
        <taxon>Paraburkholderia</taxon>
    </lineage>
</organism>
<dbReference type="Proteomes" id="UP000004980">
    <property type="component" value="Unassembled WGS sequence"/>
</dbReference>
<evidence type="ECO:0000256" key="2">
    <source>
        <dbReference type="ARBA" id="ARBA00012438"/>
    </source>
</evidence>
<evidence type="ECO:0000313" key="10">
    <source>
        <dbReference type="Proteomes" id="UP000004980"/>
    </source>
</evidence>
<feature type="region of interest" description="Disordered" evidence="7">
    <location>
        <begin position="1"/>
        <end position="20"/>
    </location>
</feature>
<dbReference type="SMART" id="SM00387">
    <property type="entry name" value="HATPase_c"/>
    <property type="match status" value="1"/>
</dbReference>
<dbReference type="Pfam" id="PF14361">
    <property type="entry name" value="RsbRD_N"/>
    <property type="match status" value="1"/>
</dbReference>